<keyword evidence="8 11" id="KW-1133">Transmembrane helix</keyword>
<keyword evidence="10 11" id="KW-0472">Membrane</keyword>
<dbReference type="InterPro" id="IPR036097">
    <property type="entry name" value="HisK_dim/P_sf"/>
</dbReference>
<dbReference type="InterPro" id="IPR036890">
    <property type="entry name" value="HATPase_C_sf"/>
</dbReference>
<evidence type="ECO:0000259" key="13">
    <source>
        <dbReference type="PROSITE" id="PS50885"/>
    </source>
</evidence>
<comment type="subcellular location">
    <subcellularLocation>
        <location evidence="2">Cell membrane</location>
    </subcellularLocation>
</comment>
<reference evidence="14" key="1">
    <citation type="submission" date="2023-03" db="EMBL/GenBank/DDBJ databases">
        <title>Actinoallomurus iriomotensis NBRC 103681.</title>
        <authorList>
            <person name="Ichikawa N."/>
            <person name="Sato H."/>
            <person name="Tonouchi N."/>
        </authorList>
    </citation>
    <scope>NUCLEOTIDE SEQUENCE</scope>
    <source>
        <strain evidence="14">NBRC 103681</strain>
    </source>
</reference>
<feature type="transmembrane region" description="Helical" evidence="11">
    <location>
        <begin position="152"/>
        <end position="174"/>
    </location>
</feature>
<evidence type="ECO:0000256" key="10">
    <source>
        <dbReference type="ARBA" id="ARBA00023136"/>
    </source>
</evidence>
<evidence type="ECO:0000256" key="3">
    <source>
        <dbReference type="ARBA" id="ARBA00012438"/>
    </source>
</evidence>
<dbReference type="RefSeq" id="WP_285624392.1">
    <property type="nucleotide sequence ID" value="NZ_BSTJ01000005.1"/>
</dbReference>
<dbReference type="EC" id="2.7.13.3" evidence="3"/>
<evidence type="ECO:0000256" key="4">
    <source>
        <dbReference type="ARBA" id="ARBA00022553"/>
    </source>
</evidence>
<accession>A0A9W6RLI8</accession>
<organism evidence="14 15">
    <name type="scientific">Actinoallomurus iriomotensis</name>
    <dbReference type="NCBI Taxonomy" id="478107"/>
    <lineage>
        <taxon>Bacteria</taxon>
        <taxon>Bacillati</taxon>
        <taxon>Actinomycetota</taxon>
        <taxon>Actinomycetes</taxon>
        <taxon>Streptosporangiales</taxon>
        <taxon>Thermomonosporaceae</taxon>
        <taxon>Actinoallomurus</taxon>
    </lineage>
</organism>
<dbReference type="CDD" id="cd00082">
    <property type="entry name" value="HisKA"/>
    <property type="match status" value="1"/>
</dbReference>
<comment type="caution">
    <text evidence="14">The sequence shown here is derived from an EMBL/GenBank/DDBJ whole genome shotgun (WGS) entry which is preliminary data.</text>
</comment>
<dbReference type="InterPro" id="IPR005467">
    <property type="entry name" value="His_kinase_dom"/>
</dbReference>
<dbReference type="SUPFAM" id="SSF55874">
    <property type="entry name" value="ATPase domain of HSP90 chaperone/DNA topoisomerase II/histidine kinase"/>
    <property type="match status" value="1"/>
</dbReference>
<evidence type="ECO:0000256" key="7">
    <source>
        <dbReference type="ARBA" id="ARBA00022777"/>
    </source>
</evidence>
<sequence length="433" mass="46996">MRGLAPATLRGRLALVALATTASWVALLTVGFNLALHAQLRRQADDLLRTRAAAVAATLQTWPDGHIRVLEPSDDRALDVGVWIYQGHTAIERPRAPRGLQASADRMAGRRKTFMDIKTPHAWRVYSLPVMSEGRRVGTVVSAVDLDPYSDLARLVLAGSAVLALLLLFGVYLLTRAVVRGALRPVTQMSEQAARWGEHGTHQRFGAEHRPAELAGLAGNLDQLLDRLSAVLRHEQQLTAELSHELRTPLAQITAEIDWLITRNRTATERDASHQAIAASAATMQRICESMLTIPTDQVRGRCSPLHLARDLAERNTEGPPIVVTGNDVTAGVPANLVERILLPLLNNARRYAQKQITVECTADVEIIITDDGPGVPVELRNAVFEPGRRANPDDGHDGVGLGLALARRLARTADGDIAIDAAGRFVISLPRG</sequence>
<evidence type="ECO:0000256" key="5">
    <source>
        <dbReference type="ARBA" id="ARBA00022679"/>
    </source>
</evidence>
<dbReference type="Gene3D" id="1.10.287.130">
    <property type="match status" value="1"/>
</dbReference>
<feature type="transmembrane region" description="Helical" evidence="11">
    <location>
        <begin position="12"/>
        <end position="36"/>
    </location>
</feature>
<keyword evidence="4" id="KW-0597">Phosphoprotein</keyword>
<evidence type="ECO:0000256" key="6">
    <source>
        <dbReference type="ARBA" id="ARBA00022692"/>
    </source>
</evidence>
<dbReference type="InterPro" id="IPR003660">
    <property type="entry name" value="HAMP_dom"/>
</dbReference>
<dbReference type="CDD" id="cd00075">
    <property type="entry name" value="HATPase"/>
    <property type="match status" value="1"/>
</dbReference>
<dbReference type="GO" id="GO:0000155">
    <property type="term" value="F:phosphorelay sensor kinase activity"/>
    <property type="evidence" value="ECO:0007669"/>
    <property type="project" value="InterPro"/>
</dbReference>
<dbReference type="Gene3D" id="3.30.565.10">
    <property type="entry name" value="Histidine kinase-like ATPase, C-terminal domain"/>
    <property type="match status" value="1"/>
</dbReference>
<dbReference type="Pfam" id="PF00512">
    <property type="entry name" value="HisKA"/>
    <property type="match status" value="1"/>
</dbReference>
<dbReference type="PROSITE" id="PS50109">
    <property type="entry name" value="HIS_KIN"/>
    <property type="match status" value="1"/>
</dbReference>
<dbReference type="SMART" id="SM00388">
    <property type="entry name" value="HisKA"/>
    <property type="match status" value="1"/>
</dbReference>
<feature type="domain" description="HAMP" evidence="13">
    <location>
        <begin position="180"/>
        <end position="233"/>
    </location>
</feature>
<dbReference type="InterPro" id="IPR003594">
    <property type="entry name" value="HATPase_dom"/>
</dbReference>
<dbReference type="PANTHER" id="PTHR45436:SF5">
    <property type="entry name" value="SENSOR HISTIDINE KINASE TRCS"/>
    <property type="match status" value="1"/>
</dbReference>
<evidence type="ECO:0000259" key="12">
    <source>
        <dbReference type="PROSITE" id="PS50109"/>
    </source>
</evidence>
<evidence type="ECO:0000256" key="8">
    <source>
        <dbReference type="ARBA" id="ARBA00022989"/>
    </source>
</evidence>
<keyword evidence="9" id="KW-0902">Two-component regulatory system</keyword>
<dbReference type="PROSITE" id="PS50885">
    <property type="entry name" value="HAMP"/>
    <property type="match status" value="1"/>
</dbReference>
<protein>
    <recommendedName>
        <fullName evidence="3">histidine kinase</fullName>
        <ecNumber evidence="3">2.7.13.3</ecNumber>
    </recommendedName>
</protein>
<keyword evidence="5" id="KW-0808">Transferase</keyword>
<dbReference type="EMBL" id="BSTJ01000005">
    <property type="protein sequence ID" value="GLY76242.1"/>
    <property type="molecule type" value="Genomic_DNA"/>
</dbReference>
<evidence type="ECO:0000256" key="11">
    <source>
        <dbReference type="SAM" id="Phobius"/>
    </source>
</evidence>
<evidence type="ECO:0000256" key="1">
    <source>
        <dbReference type="ARBA" id="ARBA00000085"/>
    </source>
</evidence>
<dbReference type="InterPro" id="IPR003661">
    <property type="entry name" value="HisK_dim/P_dom"/>
</dbReference>
<evidence type="ECO:0000256" key="2">
    <source>
        <dbReference type="ARBA" id="ARBA00004236"/>
    </source>
</evidence>
<dbReference type="SMART" id="SM00387">
    <property type="entry name" value="HATPase_c"/>
    <property type="match status" value="1"/>
</dbReference>
<dbReference type="SUPFAM" id="SSF47384">
    <property type="entry name" value="Homodimeric domain of signal transducing histidine kinase"/>
    <property type="match status" value="1"/>
</dbReference>
<evidence type="ECO:0000256" key="9">
    <source>
        <dbReference type="ARBA" id="ARBA00023012"/>
    </source>
</evidence>
<dbReference type="Proteomes" id="UP001165135">
    <property type="component" value="Unassembled WGS sequence"/>
</dbReference>
<evidence type="ECO:0000313" key="15">
    <source>
        <dbReference type="Proteomes" id="UP001165135"/>
    </source>
</evidence>
<gene>
    <name evidence="14" type="ORF">Airi01_045090</name>
</gene>
<evidence type="ECO:0000313" key="14">
    <source>
        <dbReference type="EMBL" id="GLY76242.1"/>
    </source>
</evidence>
<dbReference type="PRINTS" id="PR00344">
    <property type="entry name" value="BCTRLSENSOR"/>
</dbReference>
<dbReference type="AlphaFoldDB" id="A0A9W6RLI8"/>
<feature type="domain" description="Histidine kinase" evidence="12">
    <location>
        <begin position="241"/>
        <end position="433"/>
    </location>
</feature>
<dbReference type="GO" id="GO:0005886">
    <property type="term" value="C:plasma membrane"/>
    <property type="evidence" value="ECO:0007669"/>
    <property type="project" value="UniProtKB-SubCell"/>
</dbReference>
<dbReference type="InterPro" id="IPR050428">
    <property type="entry name" value="TCS_sensor_his_kinase"/>
</dbReference>
<dbReference type="Pfam" id="PF02518">
    <property type="entry name" value="HATPase_c"/>
    <property type="match status" value="1"/>
</dbReference>
<comment type="catalytic activity">
    <reaction evidence="1">
        <text>ATP + protein L-histidine = ADP + protein N-phospho-L-histidine.</text>
        <dbReference type="EC" id="2.7.13.3"/>
    </reaction>
</comment>
<keyword evidence="6 11" id="KW-0812">Transmembrane</keyword>
<proteinExistence type="predicted"/>
<name>A0A9W6RLI8_9ACTN</name>
<dbReference type="PANTHER" id="PTHR45436">
    <property type="entry name" value="SENSOR HISTIDINE KINASE YKOH"/>
    <property type="match status" value="1"/>
</dbReference>
<keyword evidence="7 14" id="KW-0418">Kinase</keyword>
<dbReference type="InterPro" id="IPR004358">
    <property type="entry name" value="Sig_transdc_His_kin-like_C"/>
</dbReference>